<proteinExistence type="predicted"/>
<gene>
    <name evidence="2" type="ORF">E2C01_031184</name>
</gene>
<dbReference type="Proteomes" id="UP000324222">
    <property type="component" value="Unassembled WGS sequence"/>
</dbReference>
<evidence type="ECO:0000313" key="2">
    <source>
        <dbReference type="EMBL" id="MPC37695.1"/>
    </source>
</evidence>
<comment type="caution">
    <text evidence="2">The sequence shown here is derived from an EMBL/GenBank/DDBJ whole genome shotgun (WGS) entry which is preliminary data.</text>
</comment>
<evidence type="ECO:0000313" key="3">
    <source>
        <dbReference type="Proteomes" id="UP000324222"/>
    </source>
</evidence>
<dbReference type="AlphaFoldDB" id="A0A5B7EW72"/>
<dbReference type="EMBL" id="VSRR010003855">
    <property type="protein sequence ID" value="MPC37695.1"/>
    <property type="molecule type" value="Genomic_DNA"/>
</dbReference>
<accession>A0A5B7EW72</accession>
<protein>
    <submittedName>
        <fullName evidence="2">Uncharacterized protein</fullName>
    </submittedName>
</protein>
<sequence length="79" mass="8983">MAPHHHQRKRCSVSPFSAVEGIEGSKKSRPLRNTLRRAPLSYGSRGFAFHRDDSVTRTKTRSRSLPRPIYLSALLHSPM</sequence>
<organism evidence="2 3">
    <name type="scientific">Portunus trituberculatus</name>
    <name type="common">Swimming crab</name>
    <name type="synonym">Neptunus trituberculatus</name>
    <dbReference type="NCBI Taxonomy" id="210409"/>
    <lineage>
        <taxon>Eukaryota</taxon>
        <taxon>Metazoa</taxon>
        <taxon>Ecdysozoa</taxon>
        <taxon>Arthropoda</taxon>
        <taxon>Crustacea</taxon>
        <taxon>Multicrustacea</taxon>
        <taxon>Malacostraca</taxon>
        <taxon>Eumalacostraca</taxon>
        <taxon>Eucarida</taxon>
        <taxon>Decapoda</taxon>
        <taxon>Pleocyemata</taxon>
        <taxon>Brachyura</taxon>
        <taxon>Eubrachyura</taxon>
        <taxon>Portunoidea</taxon>
        <taxon>Portunidae</taxon>
        <taxon>Portuninae</taxon>
        <taxon>Portunus</taxon>
    </lineage>
</organism>
<feature type="compositionally biased region" description="Basic residues" evidence="1">
    <location>
        <begin position="1"/>
        <end position="11"/>
    </location>
</feature>
<name>A0A5B7EW72_PORTR</name>
<feature type="region of interest" description="Disordered" evidence="1">
    <location>
        <begin position="1"/>
        <end position="37"/>
    </location>
</feature>
<keyword evidence="3" id="KW-1185">Reference proteome</keyword>
<reference evidence="2 3" key="1">
    <citation type="submission" date="2019-05" db="EMBL/GenBank/DDBJ databases">
        <title>Another draft genome of Portunus trituberculatus and its Hox gene families provides insights of decapod evolution.</title>
        <authorList>
            <person name="Jeong J.-H."/>
            <person name="Song I."/>
            <person name="Kim S."/>
            <person name="Choi T."/>
            <person name="Kim D."/>
            <person name="Ryu S."/>
            <person name="Kim W."/>
        </authorList>
    </citation>
    <scope>NUCLEOTIDE SEQUENCE [LARGE SCALE GENOMIC DNA]</scope>
    <source>
        <tissue evidence="2">Muscle</tissue>
    </source>
</reference>
<evidence type="ECO:0000256" key="1">
    <source>
        <dbReference type="SAM" id="MobiDB-lite"/>
    </source>
</evidence>